<evidence type="ECO:0000313" key="1">
    <source>
        <dbReference type="EMBL" id="AKG43265.1"/>
    </source>
</evidence>
<dbReference type="AlphaFoldDB" id="A0A0F7FU18"/>
<gene>
    <name evidence="1" type="ORF">SXIM_18810</name>
</gene>
<reference evidence="1" key="1">
    <citation type="submission" date="2019-08" db="EMBL/GenBank/DDBJ databases">
        <title>Complete genome sequence of a mangrove-derived Streptomyces xiamenensis.</title>
        <authorList>
            <person name="Xu J."/>
        </authorList>
    </citation>
    <scope>NUCLEOTIDE SEQUENCE</scope>
    <source>
        <strain evidence="1">318</strain>
    </source>
</reference>
<accession>A0A0F7FU18</accession>
<dbReference type="Proteomes" id="UP000034034">
    <property type="component" value="Chromosome"/>
</dbReference>
<protein>
    <submittedName>
        <fullName evidence="1">Uncharacterized protein</fullName>
    </submittedName>
</protein>
<dbReference type="STRING" id="408015.SXIM_18810"/>
<dbReference type="KEGG" id="sxi:SXIM_18810"/>
<dbReference type="HOGENOM" id="CLU_3333817_0_0_11"/>
<dbReference type="PATRIC" id="fig|408015.6.peg.1914"/>
<name>A0A0F7FU18_9ACTN</name>
<evidence type="ECO:0000313" key="2">
    <source>
        <dbReference type="Proteomes" id="UP000034034"/>
    </source>
</evidence>
<proteinExistence type="predicted"/>
<sequence>MIEEGFCQICLTKLRMDPEDEELLLRTTVTAEAGVHPR</sequence>
<keyword evidence="2" id="KW-1185">Reference proteome</keyword>
<dbReference type="EMBL" id="CP009922">
    <property type="protein sequence ID" value="AKG43265.1"/>
    <property type="molecule type" value="Genomic_DNA"/>
</dbReference>
<organism evidence="1 2">
    <name type="scientific">Streptomyces xiamenensis</name>
    <dbReference type="NCBI Taxonomy" id="408015"/>
    <lineage>
        <taxon>Bacteria</taxon>
        <taxon>Bacillati</taxon>
        <taxon>Actinomycetota</taxon>
        <taxon>Actinomycetes</taxon>
        <taxon>Kitasatosporales</taxon>
        <taxon>Streptomycetaceae</taxon>
        <taxon>Streptomyces</taxon>
    </lineage>
</organism>